<keyword evidence="4" id="KW-1003">Cell membrane</keyword>
<evidence type="ECO:0000313" key="10">
    <source>
        <dbReference type="EMBL" id="VEU60613.1"/>
    </source>
</evidence>
<keyword evidence="3 8" id="KW-0813">Transport</keyword>
<dbReference type="PANTHER" id="PTHR42929:SF1">
    <property type="entry name" value="INNER MEMBRANE ABC TRANSPORTER PERMEASE PROTEIN YDCU-RELATED"/>
    <property type="match status" value="1"/>
</dbReference>
<proteinExistence type="inferred from homology"/>
<dbReference type="GO" id="GO:0005886">
    <property type="term" value="C:plasma membrane"/>
    <property type="evidence" value="ECO:0007669"/>
    <property type="project" value="UniProtKB-SubCell"/>
</dbReference>
<evidence type="ECO:0000256" key="3">
    <source>
        <dbReference type="ARBA" id="ARBA00022448"/>
    </source>
</evidence>
<dbReference type="CDD" id="cd06261">
    <property type="entry name" value="TM_PBP2"/>
    <property type="match status" value="1"/>
</dbReference>
<dbReference type="InterPro" id="IPR035906">
    <property type="entry name" value="MetI-like_sf"/>
</dbReference>
<feature type="transmembrane region" description="Helical" evidence="8">
    <location>
        <begin position="97"/>
        <end position="116"/>
    </location>
</feature>
<feature type="transmembrane region" description="Helical" evidence="8">
    <location>
        <begin position="178"/>
        <end position="208"/>
    </location>
</feature>
<dbReference type="Gene3D" id="1.10.3720.10">
    <property type="entry name" value="MetI-like"/>
    <property type="match status" value="1"/>
</dbReference>
<reference evidence="10 11" key="1">
    <citation type="submission" date="2019-01" db="EMBL/GenBank/DDBJ databases">
        <authorList>
            <consortium name="Pathogen Informatics"/>
        </authorList>
    </citation>
    <scope>NUCLEOTIDE SEQUENCE [LARGE SCALE GENOMIC DNA]</scope>
    <source>
        <strain evidence="10 11">NCTC10122</strain>
    </source>
</reference>
<keyword evidence="5 8" id="KW-0812">Transmembrane</keyword>
<dbReference type="GO" id="GO:0055085">
    <property type="term" value="P:transmembrane transport"/>
    <property type="evidence" value="ECO:0007669"/>
    <property type="project" value="InterPro"/>
</dbReference>
<dbReference type="PROSITE" id="PS50928">
    <property type="entry name" value="ABC_TM1"/>
    <property type="match status" value="1"/>
</dbReference>
<evidence type="ECO:0000259" key="9">
    <source>
        <dbReference type="PROSITE" id="PS50928"/>
    </source>
</evidence>
<dbReference type="Proteomes" id="UP000290942">
    <property type="component" value="Chromosome"/>
</dbReference>
<evidence type="ECO:0000256" key="6">
    <source>
        <dbReference type="ARBA" id="ARBA00022989"/>
    </source>
</evidence>
<dbReference type="PANTHER" id="PTHR42929">
    <property type="entry name" value="INNER MEMBRANE ABC TRANSPORTER PERMEASE PROTEIN YDCU-RELATED-RELATED"/>
    <property type="match status" value="1"/>
</dbReference>
<evidence type="ECO:0000313" key="11">
    <source>
        <dbReference type="Proteomes" id="UP000290942"/>
    </source>
</evidence>
<keyword evidence="7 8" id="KW-0472">Membrane</keyword>
<comment type="similarity">
    <text evidence="2">Belongs to the binding-protein-dependent transport system permease family. CysTW subfamily.</text>
</comment>
<dbReference type="AlphaFoldDB" id="A0A449A8J7"/>
<evidence type="ECO:0000256" key="1">
    <source>
        <dbReference type="ARBA" id="ARBA00004651"/>
    </source>
</evidence>
<protein>
    <submittedName>
        <fullName evidence="10">Polyamine (Spermidine/putrescine) ABC transporter permease</fullName>
    </submittedName>
</protein>
<dbReference type="Pfam" id="PF00528">
    <property type="entry name" value="BPD_transp_1"/>
    <property type="match status" value="1"/>
</dbReference>
<feature type="transmembrane region" description="Helical" evidence="8">
    <location>
        <begin position="136"/>
        <end position="157"/>
    </location>
</feature>
<dbReference type="InterPro" id="IPR000515">
    <property type="entry name" value="MetI-like"/>
</dbReference>
<organism evidence="10 11">
    <name type="scientific">Mycoplasmopsis bovigenitalium</name>
    <dbReference type="NCBI Taxonomy" id="2112"/>
    <lineage>
        <taxon>Bacteria</taxon>
        <taxon>Bacillati</taxon>
        <taxon>Mycoplasmatota</taxon>
        <taxon>Mycoplasmoidales</taxon>
        <taxon>Metamycoplasmataceae</taxon>
        <taxon>Mycoplasmopsis</taxon>
    </lineage>
</organism>
<keyword evidence="6 8" id="KW-1133">Transmembrane helix</keyword>
<evidence type="ECO:0000256" key="4">
    <source>
        <dbReference type="ARBA" id="ARBA00022475"/>
    </source>
</evidence>
<dbReference type="RefSeq" id="WP_129687547.1">
    <property type="nucleotide sequence ID" value="NZ_LR214970.1"/>
</dbReference>
<accession>A0A449A8J7</accession>
<gene>
    <name evidence="10" type="primary">potB</name>
    <name evidence="10" type="ORF">NCTC10122_00209</name>
</gene>
<evidence type="ECO:0000256" key="8">
    <source>
        <dbReference type="RuleBase" id="RU363032"/>
    </source>
</evidence>
<name>A0A449A8J7_9BACT</name>
<sequence length="281" mass="31601">MNTKFKSSLGFNKQLLLLLPYVFIAIFLIVLPMILIVVQAFTPRENFDTALLIKQFNTWVIIGRSLRIGVISSILCLLIGFPYAYFVATTKSKILQVYAMSLILSPMVIFTIAKIYAIRGFFLSIFDEDVLNSEWFMILALTYLNLPYMIMPLYSVFKDMPKNIIEASSDLGYNRFQTLFKVVIPYSFKAILSGLSLIFLASATTFVISDKLLPNPAQLQTVGSLINQYSDPSNAYELSTGSVLVLVVSAIFIGCYAMINFVPRLIIRLVATKSRKGVKNE</sequence>
<feature type="transmembrane region" description="Helical" evidence="8">
    <location>
        <begin position="243"/>
        <end position="267"/>
    </location>
</feature>
<dbReference type="SUPFAM" id="SSF161098">
    <property type="entry name" value="MetI-like"/>
    <property type="match status" value="1"/>
</dbReference>
<feature type="transmembrane region" description="Helical" evidence="8">
    <location>
        <begin position="61"/>
        <end position="85"/>
    </location>
</feature>
<feature type="domain" description="ABC transmembrane type-1" evidence="9">
    <location>
        <begin position="62"/>
        <end position="257"/>
    </location>
</feature>
<dbReference type="EMBL" id="LR214970">
    <property type="protein sequence ID" value="VEU60613.1"/>
    <property type="molecule type" value="Genomic_DNA"/>
</dbReference>
<feature type="transmembrane region" description="Helical" evidence="8">
    <location>
        <begin position="21"/>
        <end position="41"/>
    </location>
</feature>
<comment type="subcellular location">
    <subcellularLocation>
        <location evidence="1 8">Cell membrane</location>
        <topology evidence="1 8">Multi-pass membrane protein</topology>
    </subcellularLocation>
</comment>
<evidence type="ECO:0000256" key="5">
    <source>
        <dbReference type="ARBA" id="ARBA00022692"/>
    </source>
</evidence>
<evidence type="ECO:0000256" key="7">
    <source>
        <dbReference type="ARBA" id="ARBA00023136"/>
    </source>
</evidence>
<evidence type="ECO:0000256" key="2">
    <source>
        <dbReference type="ARBA" id="ARBA00007069"/>
    </source>
</evidence>